<keyword evidence="3 11" id="KW-0547">Nucleotide-binding</keyword>
<reference evidence="13 16" key="2">
    <citation type="submission" date="2016-03" db="EMBL/GenBank/DDBJ databases">
        <title>Spore heat resistance.</title>
        <authorList>
            <person name="Boekhorst J."/>
            <person name="Berendsen E.M."/>
            <person name="Wells-Bennik M.H."/>
            <person name="Kuipers O.P."/>
        </authorList>
    </citation>
    <scope>NUCLEOTIDE SEQUENCE [LARGE SCALE GENOMIC DNA]</scope>
    <source>
        <strain evidence="13 16">GS8</strain>
    </source>
</reference>
<accession>A0A150MB33</accession>
<dbReference type="FunFam" id="3.90.950.10:FF:000002">
    <property type="entry name" value="Inosine/xanthosine triphosphatase"/>
    <property type="match status" value="1"/>
</dbReference>
<gene>
    <name evidence="14" type="ORF">B4109_2389</name>
    <name evidence="13" type="ORF">GS8_2680</name>
</gene>
<dbReference type="HAMAP" id="MF_00648">
    <property type="entry name" value="Non_canon_purine_NTPase_YjjX"/>
    <property type="match status" value="1"/>
</dbReference>
<evidence type="ECO:0000256" key="6">
    <source>
        <dbReference type="ARBA" id="ARBA00023080"/>
    </source>
</evidence>
<dbReference type="GO" id="GO:0103023">
    <property type="term" value="F:ITPase activity"/>
    <property type="evidence" value="ECO:0007669"/>
    <property type="project" value="UniProtKB-EC"/>
</dbReference>
<evidence type="ECO:0000256" key="2">
    <source>
        <dbReference type="ARBA" id="ARBA00022723"/>
    </source>
</evidence>
<comment type="caution">
    <text evidence="14">The sequence shown here is derived from an EMBL/GenBank/DDBJ whole genome shotgun (WGS) entry which is preliminary data.</text>
</comment>
<dbReference type="Pfam" id="PF01931">
    <property type="entry name" value="NTPase_I-T"/>
    <property type="match status" value="1"/>
</dbReference>
<comment type="subunit">
    <text evidence="11">Homodimer.</text>
</comment>
<keyword evidence="16" id="KW-1185">Reference proteome</keyword>
<dbReference type="Proteomes" id="UP000773850">
    <property type="component" value="Unassembled WGS sequence"/>
</dbReference>
<evidence type="ECO:0000313" key="16">
    <source>
        <dbReference type="Proteomes" id="UP000773850"/>
    </source>
</evidence>
<evidence type="ECO:0000256" key="8">
    <source>
        <dbReference type="ARBA" id="ARBA00048174"/>
    </source>
</evidence>
<evidence type="ECO:0000256" key="7">
    <source>
        <dbReference type="ARBA" id="ARBA00023211"/>
    </source>
</evidence>
<dbReference type="InterPro" id="IPR029001">
    <property type="entry name" value="ITPase-like_fam"/>
</dbReference>
<dbReference type="Proteomes" id="UP000075424">
    <property type="component" value="Unassembled WGS sequence"/>
</dbReference>
<dbReference type="PATRIC" id="fig|1422.18.peg.1558"/>
<name>A0A150MB33_GEOSE</name>
<dbReference type="EMBL" id="LUCS01000028">
    <property type="protein sequence ID" value="KAF6510523.1"/>
    <property type="molecule type" value="Genomic_DNA"/>
</dbReference>
<keyword evidence="4 11" id="KW-0378">Hydrolase</keyword>
<evidence type="ECO:0000256" key="3">
    <source>
        <dbReference type="ARBA" id="ARBA00022741"/>
    </source>
</evidence>
<comment type="cofactor">
    <cofactor evidence="11">
        <name>Mg(2+)</name>
        <dbReference type="ChEBI" id="CHEBI:18420"/>
    </cofactor>
    <cofactor evidence="11">
        <name>Mn(2+)</name>
        <dbReference type="ChEBI" id="CHEBI:29035"/>
    </cofactor>
    <text evidence="11">Binds 1 divalent metal cation per subunit; can use either Mg(2+) or Mn(2+).</text>
</comment>
<dbReference type="EMBL" id="LQYV01000133">
    <property type="protein sequence ID" value="KYD21442.1"/>
    <property type="molecule type" value="Genomic_DNA"/>
</dbReference>
<evidence type="ECO:0000256" key="5">
    <source>
        <dbReference type="ARBA" id="ARBA00022842"/>
    </source>
</evidence>
<dbReference type="InterPro" id="IPR050299">
    <property type="entry name" value="YjjX_NTPase"/>
</dbReference>
<protein>
    <recommendedName>
        <fullName evidence="11">Probable inosine/xanthosine triphosphatase</fullName>
        <shortName evidence="11">ITPase/XTPase</shortName>
        <ecNumber evidence="11">3.6.1.73</ecNumber>
    </recommendedName>
    <alternativeName>
        <fullName evidence="11">Non-canonical purine NTP phosphatase</fullName>
    </alternativeName>
    <alternativeName>
        <fullName evidence="11">Non-standard purine NTP phosphatase</fullName>
    </alternativeName>
    <alternativeName>
        <fullName evidence="11">Nucleoside-triphosphate phosphatase</fullName>
        <shortName evidence="11">NTPase</shortName>
    </alternativeName>
</protein>
<comment type="similarity">
    <text evidence="10 11">Belongs to the YjjX NTPase family.</text>
</comment>
<dbReference type="PANTHER" id="PTHR34699">
    <property type="match status" value="1"/>
</dbReference>
<evidence type="ECO:0000256" key="1">
    <source>
        <dbReference type="ARBA" id="ARBA00001936"/>
    </source>
</evidence>
<sequence length="177" mass="18816">MMKTVAIGTKNEAKVAAVRAVFAAPSWRLVPLDVPSGVSVQPLSDEETRLGAMNRAKRALDAAGAEIGIGLEGGVMRIDGQWWLCNWGALADRSGLVLTAAGARLALPPEIGAGLEAGRELGEVMEEYTGRRNIRANEGAVGVLTNGRIKRAAMFSHIVELLAGHYEFFCQNGPFTV</sequence>
<comment type="cofactor">
    <cofactor evidence="1">
        <name>Mn(2+)</name>
        <dbReference type="ChEBI" id="CHEBI:29035"/>
    </cofactor>
</comment>
<dbReference type="InterPro" id="IPR002786">
    <property type="entry name" value="Non_canon_purine_NTPase"/>
</dbReference>
<evidence type="ECO:0000313" key="14">
    <source>
        <dbReference type="EMBL" id="KYD21442.1"/>
    </source>
</evidence>
<dbReference type="Gene3D" id="3.90.950.10">
    <property type="match status" value="1"/>
</dbReference>
<evidence type="ECO:0000256" key="4">
    <source>
        <dbReference type="ARBA" id="ARBA00022801"/>
    </source>
</evidence>
<comment type="catalytic activity">
    <reaction evidence="9 11">
        <text>XTP + H2O = XDP + phosphate + H(+)</text>
        <dbReference type="Rhea" id="RHEA:28406"/>
        <dbReference type="ChEBI" id="CHEBI:15377"/>
        <dbReference type="ChEBI" id="CHEBI:15378"/>
        <dbReference type="ChEBI" id="CHEBI:43474"/>
        <dbReference type="ChEBI" id="CHEBI:59884"/>
        <dbReference type="ChEBI" id="CHEBI:61314"/>
        <dbReference type="EC" id="3.6.1.73"/>
    </reaction>
</comment>
<dbReference type="PANTHER" id="PTHR34699:SF2">
    <property type="entry name" value="NON-CANONICAL PURINE NTP PHOSPHATASE_PRRC1 DOMAIN-CONTAINING PROTEIN"/>
    <property type="match status" value="1"/>
</dbReference>
<evidence type="ECO:0000259" key="12">
    <source>
        <dbReference type="Pfam" id="PF01931"/>
    </source>
</evidence>
<keyword evidence="6 11" id="KW-0546">Nucleotide metabolism</keyword>
<evidence type="ECO:0000256" key="10">
    <source>
        <dbReference type="ARBA" id="ARBA00060855"/>
    </source>
</evidence>
<dbReference type="GO" id="GO:0000166">
    <property type="term" value="F:nucleotide binding"/>
    <property type="evidence" value="ECO:0007669"/>
    <property type="project" value="UniProtKB-KW"/>
</dbReference>
<organism evidence="14 15">
    <name type="scientific">Geobacillus stearothermophilus</name>
    <name type="common">Bacillus stearothermophilus</name>
    <dbReference type="NCBI Taxonomy" id="1422"/>
    <lineage>
        <taxon>Bacteria</taxon>
        <taxon>Bacillati</taxon>
        <taxon>Bacillota</taxon>
        <taxon>Bacilli</taxon>
        <taxon>Bacillales</taxon>
        <taxon>Anoxybacillaceae</taxon>
        <taxon>Geobacillus</taxon>
    </lineage>
</organism>
<keyword evidence="5 11" id="KW-0460">Magnesium</keyword>
<dbReference type="GO" id="GO:0009117">
    <property type="term" value="P:nucleotide metabolic process"/>
    <property type="evidence" value="ECO:0007669"/>
    <property type="project" value="UniProtKB-KW"/>
</dbReference>
<dbReference type="AlphaFoldDB" id="A0A150MB33"/>
<dbReference type="SUPFAM" id="SSF52972">
    <property type="entry name" value="ITPase-like"/>
    <property type="match status" value="1"/>
</dbReference>
<feature type="domain" description="Non-canonical purine NTP phosphatase/PRRC1" evidence="12">
    <location>
        <begin position="8"/>
        <end position="159"/>
    </location>
</feature>
<dbReference type="NCBIfam" id="NF002850">
    <property type="entry name" value="PRK03114.1"/>
    <property type="match status" value="1"/>
</dbReference>
<dbReference type="GO" id="GO:0046872">
    <property type="term" value="F:metal ion binding"/>
    <property type="evidence" value="ECO:0007669"/>
    <property type="project" value="UniProtKB-KW"/>
</dbReference>
<keyword evidence="2 11" id="KW-0479">Metal-binding</keyword>
<reference evidence="14 15" key="1">
    <citation type="submission" date="2016-01" db="EMBL/GenBank/DDBJ databases">
        <title>Draft Genome Sequences of Seven Thermophilic Sporeformers Isolated from Foods.</title>
        <authorList>
            <person name="Berendsen E.M."/>
            <person name="Wells-Bennik M.H."/>
            <person name="Krawcyk A.O."/>
            <person name="De Jong A."/>
            <person name="Holsappel S."/>
            <person name="Eijlander R.T."/>
            <person name="Kuipers O.P."/>
        </authorList>
    </citation>
    <scope>NUCLEOTIDE SEQUENCE [LARGE SCALE GENOMIC DNA]</scope>
    <source>
        <strain evidence="14 15">B4109</strain>
    </source>
</reference>
<proteinExistence type="inferred from homology"/>
<dbReference type="EC" id="3.6.1.73" evidence="11"/>
<comment type="function">
    <text evidence="11">Phosphatase that hydrolyzes non-canonical purine nucleotides such as XTP and ITP to their respective diphosphate derivatives. Probably excludes non-canonical purines from DNA/RNA precursor pool, thus preventing their incorporation into DNA/RNA and avoiding chromosomal lesions.</text>
</comment>
<evidence type="ECO:0000313" key="15">
    <source>
        <dbReference type="Proteomes" id="UP000075424"/>
    </source>
</evidence>
<evidence type="ECO:0000256" key="11">
    <source>
        <dbReference type="HAMAP-Rule" id="MF_00648"/>
    </source>
</evidence>
<evidence type="ECO:0000256" key="9">
    <source>
        <dbReference type="ARBA" id="ARBA00048781"/>
    </source>
</evidence>
<evidence type="ECO:0000313" key="13">
    <source>
        <dbReference type="EMBL" id="KAF6510523.1"/>
    </source>
</evidence>
<dbReference type="InterPro" id="IPR026533">
    <property type="entry name" value="NTPase/PRRC1"/>
</dbReference>
<comment type="catalytic activity">
    <reaction evidence="8 11">
        <text>ITP + H2O = IDP + phosphate + H(+)</text>
        <dbReference type="Rhea" id="RHEA:28330"/>
        <dbReference type="ChEBI" id="CHEBI:15377"/>
        <dbReference type="ChEBI" id="CHEBI:15378"/>
        <dbReference type="ChEBI" id="CHEBI:43474"/>
        <dbReference type="ChEBI" id="CHEBI:58280"/>
        <dbReference type="ChEBI" id="CHEBI:61402"/>
        <dbReference type="EC" id="3.6.1.73"/>
    </reaction>
</comment>
<comment type="caution">
    <text evidence="11">Lacks conserved residue(s) required for the propagation of feature annotation.</text>
</comment>
<keyword evidence="7 11" id="KW-0464">Manganese</keyword>